<keyword evidence="2" id="KW-0732">Signal</keyword>
<sequence>MSSIQTVMFTLAARRLMLPLLFVLVVFLTVNAAKSTQATRFAEHNIKIQGRWKDITASYGLPPLSDLVNFPAAIPQPPHHIIHKAPTRRSRASRFNLRIKRSLEEAAEKNKPPELHIASDAKREDGVSLDRMAASFRAIALAEKQTASDQAKGRQDRLKHAGIRKGQRKAAAGRVVIGS</sequence>
<proteinExistence type="predicted"/>
<dbReference type="Proteomes" id="UP000076532">
    <property type="component" value="Unassembled WGS sequence"/>
</dbReference>
<evidence type="ECO:0000313" key="3">
    <source>
        <dbReference type="EMBL" id="KZP32552.1"/>
    </source>
</evidence>
<dbReference type="OrthoDB" id="3045172at2759"/>
<evidence type="ECO:0000256" key="1">
    <source>
        <dbReference type="SAM" id="MobiDB-lite"/>
    </source>
</evidence>
<dbReference type="AlphaFoldDB" id="A0A166VBP7"/>
<feature type="chain" id="PRO_5007881084" evidence="2">
    <location>
        <begin position="33"/>
        <end position="179"/>
    </location>
</feature>
<protein>
    <submittedName>
        <fullName evidence="3">Uncharacterized protein</fullName>
    </submittedName>
</protein>
<feature type="region of interest" description="Disordered" evidence="1">
    <location>
        <begin position="144"/>
        <end position="179"/>
    </location>
</feature>
<accession>A0A166VBP7</accession>
<organism evidence="3 4">
    <name type="scientific">Athelia psychrophila</name>
    <dbReference type="NCBI Taxonomy" id="1759441"/>
    <lineage>
        <taxon>Eukaryota</taxon>
        <taxon>Fungi</taxon>
        <taxon>Dikarya</taxon>
        <taxon>Basidiomycota</taxon>
        <taxon>Agaricomycotina</taxon>
        <taxon>Agaricomycetes</taxon>
        <taxon>Agaricomycetidae</taxon>
        <taxon>Atheliales</taxon>
        <taxon>Atheliaceae</taxon>
        <taxon>Athelia</taxon>
    </lineage>
</organism>
<gene>
    <name evidence="3" type="ORF">FIBSPDRAFT_1036704</name>
</gene>
<feature type="signal peptide" evidence="2">
    <location>
        <begin position="1"/>
        <end position="32"/>
    </location>
</feature>
<evidence type="ECO:0000256" key="2">
    <source>
        <dbReference type="SAM" id="SignalP"/>
    </source>
</evidence>
<keyword evidence="4" id="KW-1185">Reference proteome</keyword>
<evidence type="ECO:0000313" key="4">
    <source>
        <dbReference type="Proteomes" id="UP000076532"/>
    </source>
</evidence>
<dbReference type="EMBL" id="KV417485">
    <property type="protein sequence ID" value="KZP32552.1"/>
    <property type="molecule type" value="Genomic_DNA"/>
</dbReference>
<name>A0A166VBP7_9AGAM</name>
<reference evidence="3 4" key="1">
    <citation type="journal article" date="2016" name="Mol. Biol. Evol.">
        <title>Comparative Genomics of Early-Diverging Mushroom-Forming Fungi Provides Insights into the Origins of Lignocellulose Decay Capabilities.</title>
        <authorList>
            <person name="Nagy L.G."/>
            <person name="Riley R."/>
            <person name="Tritt A."/>
            <person name="Adam C."/>
            <person name="Daum C."/>
            <person name="Floudas D."/>
            <person name="Sun H."/>
            <person name="Yadav J.S."/>
            <person name="Pangilinan J."/>
            <person name="Larsson K.H."/>
            <person name="Matsuura K."/>
            <person name="Barry K."/>
            <person name="Labutti K."/>
            <person name="Kuo R."/>
            <person name="Ohm R.A."/>
            <person name="Bhattacharya S.S."/>
            <person name="Shirouzu T."/>
            <person name="Yoshinaga Y."/>
            <person name="Martin F.M."/>
            <person name="Grigoriev I.V."/>
            <person name="Hibbett D.S."/>
        </authorList>
    </citation>
    <scope>NUCLEOTIDE SEQUENCE [LARGE SCALE GENOMIC DNA]</scope>
    <source>
        <strain evidence="3 4">CBS 109695</strain>
    </source>
</reference>